<keyword evidence="4" id="KW-1185">Reference proteome</keyword>
<evidence type="ECO:0008006" key="5">
    <source>
        <dbReference type="Google" id="ProtNLM"/>
    </source>
</evidence>
<name>A0A1I0Z0A0_9CELL</name>
<reference evidence="3 4" key="1">
    <citation type="submission" date="2016-10" db="EMBL/GenBank/DDBJ databases">
        <authorList>
            <person name="de Groot N.N."/>
        </authorList>
    </citation>
    <scope>NUCLEOTIDE SEQUENCE [LARGE SCALE GENOMIC DNA]</scope>
    <source>
        <strain evidence="3 4">CGMCC 4.6945</strain>
    </source>
</reference>
<dbReference type="OrthoDB" id="164831at2"/>
<keyword evidence="2" id="KW-0472">Membrane</keyword>
<dbReference type="GO" id="GO:0005737">
    <property type="term" value="C:cytoplasm"/>
    <property type="evidence" value="ECO:0007669"/>
    <property type="project" value="TreeGrafter"/>
</dbReference>
<proteinExistence type="predicted"/>
<keyword evidence="2" id="KW-1133">Transmembrane helix</keyword>
<dbReference type="Pfam" id="PF11303">
    <property type="entry name" value="DUF3105"/>
    <property type="match status" value="1"/>
</dbReference>
<dbReference type="EMBL" id="FOKA01000009">
    <property type="protein sequence ID" value="SFB17878.1"/>
    <property type="molecule type" value="Genomic_DNA"/>
</dbReference>
<accession>A0A1I0Z0A0</accession>
<keyword evidence="2" id="KW-0812">Transmembrane</keyword>
<evidence type="ECO:0000256" key="2">
    <source>
        <dbReference type="SAM" id="Phobius"/>
    </source>
</evidence>
<dbReference type="Proteomes" id="UP000199012">
    <property type="component" value="Unassembled WGS sequence"/>
</dbReference>
<feature type="transmembrane region" description="Helical" evidence="2">
    <location>
        <begin position="32"/>
        <end position="52"/>
    </location>
</feature>
<dbReference type="PANTHER" id="PTHR34179">
    <property type="entry name" value="TUMOR PROTEIN P53-INDUCIBLE PROTEIN 13"/>
    <property type="match status" value="1"/>
</dbReference>
<evidence type="ECO:0000313" key="4">
    <source>
        <dbReference type="Proteomes" id="UP000199012"/>
    </source>
</evidence>
<evidence type="ECO:0000313" key="3">
    <source>
        <dbReference type="EMBL" id="SFB17878.1"/>
    </source>
</evidence>
<dbReference type="STRING" id="988821.SAMN05421867_10922"/>
<organism evidence="3 4">
    <name type="scientific">Cellulomonas marina</name>
    <dbReference type="NCBI Taxonomy" id="988821"/>
    <lineage>
        <taxon>Bacteria</taxon>
        <taxon>Bacillati</taxon>
        <taxon>Actinomycetota</taxon>
        <taxon>Actinomycetes</taxon>
        <taxon>Micrococcales</taxon>
        <taxon>Cellulomonadaceae</taxon>
        <taxon>Cellulomonas</taxon>
    </lineage>
</organism>
<gene>
    <name evidence="3" type="ORF">SAMN05421867_10922</name>
</gene>
<dbReference type="PANTHER" id="PTHR34179:SF1">
    <property type="entry name" value="TUMOR PROTEIN P53-INDUCIBLE PROTEIN 13"/>
    <property type="match status" value="1"/>
</dbReference>
<dbReference type="AlphaFoldDB" id="A0A1I0Z0A0"/>
<protein>
    <recommendedName>
        <fullName evidence="5">DUF3105 domain-containing protein</fullName>
    </recommendedName>
</protein>
<feature type="region of interest" description="Disordered" evidence="1">
    <location>
        <begin position="191"/>
        <end position="211"/>
    </location>
</feature>
<dbReference type="InterPro" id="IPR021454">
    <property type="entry name" value="DUF3105"/>
</dbReference>
<sequence length="211" mass="22437">MVIRQSAKQRAAQVAAMRAAQERAAKRRERGIIAAVTGLGLLLVGGAGWVIAREAQSQSQLEAAAGAPIEGVREYEGLSQDHVSGTVSYEQDPPVGGDHAGTWTNCGVYQSPLPAEETVHALEHGAVWISYRPDLPEEQLLALQDTVSDQPYTLMSPDPDLSDPVVLSAWGVQLAVAEATDERVELFVQKYQQGEQTPEPGAPCTGGVTPA</sequence>
<evidence type="ECO:0000256" key="1">
    <source>
        <dbReference type="SAM" id="MobiDB-lite"/>
    </source>
</evidence>